<dbReference type="EC" id="1.14.11.-" evidence="12"/>
<keyword evidence="7 12" id="KW-0560">Oxidoreductase</keyword>
<dbReference type="GO" id="GO:0051864">
    <property type="term" value="F:histone H3K36 demethylase activity"/>
    <property type="evidence" value="ECO:0007669"/>
    <property type="project" value="TreeGrafter"/>
</dbReference>
<keyword evidence="6 12" id="KW-0223">Dioxygenase</keyword>
<evidence type="ECO:0000313" key="16">
    <source>
        <dbReference type="Proteomes" id="UP000693970"/>
    </source>
</evidence>
<feature type="domain" description="JmjC" evidence="14">
    <location>
        <begin position="267"/>
        <end position="411"/>
    </location>
</feature>
<comment type="similarity">
    <text evidence="2">Belongs to the ROX family. NO66 subfamily.</text>
</comment>
<evidence type="ECO:0000256" key="5">
    <source>
        <dbReference type="ARBA" id="ARBA00022853"/>
    </source>
</evidence>
<organism evidence="15 16">
    <name type="scientific">Nitzschia inconspicua</name>
    <dbReference type="NCBI Taxonomy" id="303405"/>
    <lineage>
        <taxon>Eukaryota</taxon>
        <taxon>Sar</taxon>
        <taxon>Stramenopiles</taxon>
        <taxon>Ochrophyta</taxon>
        <taxon>Bacillariophyta</taxon>
        <taxon>Bacillariophyceae</taxon>
        <taxon>Bacillariophycidae</taxon>
        <taxon>Bacillariales</taxon>
        <taxon>Bacillariaceae</taxon>
        <taxon>Nitzschia</taxon>
    </lineage>
</organism>
<accession>A0A9K3PKV2</accession>
<keyword evidence="8 12" id="KW-0408">Iron</keyword>
<dbReference type="FunFam" id="3.90.930.40:FF:000001">
    <property type="entry name" value="ribosomal oxygenase 1 isoform X1"/>
    <property type="match status" value="1"/>
</dbReference>
<comment type="function">
    <text evidence="12">Oxygenase that can act as both a histone lysine demethylase and a ribosomal histidine hydroxylase.</text>
</comment>
<keyword evidence="16" id="KW-1185">Reference proteome</keyword>
<evidence type="ECO:0000256" key="11">
    <source>
        <dbReference type="ARBA" id="ARBA00023242"/>
    </source>
</evidence>
<keyword evidence="4 12" id="KW-0479">Metal-binding</keyword>
<dbReference type="GO" id="GO:0005506">
    <property type="term" value="F:iron ion binding"/>
    <property type="evidence" value="ECO:0007669"/>
    <property type="project" value="UniProtKB-UniRule"/>
</dbReference>
<dbReference type="GO" id="GO:0005730">
    <property type="term" value="C:nucleolus"/>
    <property type="evidence" value="ECO:0007669"/>
    <property type="project" value="TreeGrafter"/>
</dbReference>
<sequence>MNPIDTGNSGMSRAAKKRAKKKQKQFSTTDPSEDITNETSATAVTKKRSIRDHHNETESSVTTVKQDHDGSINNSNKRIKSINQNLPFDEDGNTMDVKATTSSNIDPTNHISKASIPIETIPTLPPNMSLESIVSVVSVSPNSDDVQPPPPPPLTAKQRGACLLQTMVAPITLKEFYETYWEKKPLLVQATESNKARFANLLSLKSIKTMTKEYPLYYGQDVNVTKYQKAADGVKRRMTLDKLSSDEPTSAVRVDTSELWSHYGAGCTIRLLCPHKHNDSIQALLSHLETEFQCMVGANAYLTPPQSSQGFAPHYDDIEAFCLQLEGKKRWKVYPPTLELPRTSSEDFTTEDLKDIKPVMDVVLHEGDLLYMPRGWIHQACTLKDDDHTSSSNNNHKHKHQHSLHLTVSAMQQWAWIDLMEMVIPEAMEAAGASDKSTLLRQGLPRGFLEYMGVMYEETKDDKLPESLKRVTEEDTPENQKKKACLQLQEQFRVEAKKRIQQIANTAMELLDASCDQMAKRFLSERQPPALTIQEKKLTAHGDDTADAKPILPNTRCRLIRPGVARLVIEDDKAVVYHCVDNAREYLGNPLSPMEFEIDDGPAIEQLLTTVEPDWILVNNLFHDTIEDKIAITQALYDEGILAVAQHEEAETMEEDHTE</sequence>
<comment type="cofactor">
    <cofactor evidence="12">
        <name>Fe(2+)</name>
        <dbReference type="ChEBI" id="CHEBI:29033"/>
    </cofactor>
    <text evidence="12">Binds 1 Fe(2+) ion per subunit.</text>
</comment>
<dbReference type="PROSITE" id="PS51184">
    <property type="entry name" value="JMJC"/>
    <property type="match status" value="1"/>
</dbReference>
<feature type="compositionally biased region" description="Basic residues" evidence="13">
    <location>
        <begin position="14"/>
        <end position="24"/>
    </location>
</feature>
<evidence type="ECO:0000256" key="3">
    <source>
        <dbReference type="ARBA" id="ARBA00022491"/>
    </source>
</evidence>
<dbReference type="InterPro" id="IPR039994">
    <property type="entry name" value="NO66-like"/>
</dbReference>
<dbReference type="Pfam" id="PF08007">
    <property type="entry name" value="JmjC_2"/>
    <property type="match status" value="1"/>
</dbReference>
<dbReference type="PANTHER" id="PTHR13096:SF8">
    <property type="entry name" value="RIBOSOMAL OXYGENASE 1"/>
    <property type="match status" value="1"/>
</dbReference>
<dbReference type="AlphaFoldDB" id="A0A9K3PKV2"/>
<evidence type="ECO:0000256" key="8">
    <source>
        <dbReference type="ARBA" id="ARBA00023004"/>
    </source>
</evidence>
<keyword evidence="5" id="KW-0156">Chromatin regulator</keyword>
<evidence type="ECO:0000313" key="15">
    <source>
        <dbReference type="EMBL" id="KAG7348629.1"/>
    </source>
</evidence>
<name>A0A9K3PKV2_9STRA</name>
<evidence type="ECO:0000256" key="2">
    <source>
        <dbReference type="ARBA" id="ARBA00010309"/>
    </source>
</evidence>
<dbReference type="OrthoDB" id="425950at2759"/>
<keyword evidence="11 12" id="KW-0539">Nucleus</keyword>
<evidence type="ECO:0000256" key="4">
    <source>
        <dbReference type="ARBA" id="ARBA00022723"/>
    </source>
</evidence>
<reference evidence="15" key="2">
    <citation type="submission" date="2021-04" db="EMBL/GenBank/DDBJ databases">
        <authorList>
            <person name="Podell S."/>
        </authorList>
    </citation>
    <scope>NUCLEOTIDE SEQUENCE</scope>
    <source>
        <strain evidence="15">Hildebrandi</strain>
    </source>
</reference>
<reference evidence="15" key="1">
    <citation type="journal article" date="2021" name="Sci. Rep.">
        <title>Diploid genomic architecture of Nitzschia inconspicua, an elite biomass production diatom.</title>
        <authorList>
            <person name="Oliver A."/>
            <person name="Podell S."/>
            <person name="Pinowska A."/>
            <person name="Traller J.C."/>
            <person name="Smith S.R."/>
            <person name="McClure R."/>
            <person name="Beliaev A."/>
            <person name="Bohutskyi P."/>
            <person name="Hill E.A."/>
            <person name="Rabines A."/>
            <person name="Zheng H."/>
            <person name="Allen L.Z."/>
            <person name="Kuo A."/>
            <person name="Grigoriev I.V."/>
            <person name="Allen A.E."/>
            <person name="Hazlebeck D."/>
            <person name="Allen E.E."/>
        </authorList>
    </citation>
    <scope>NUCLEOTIDE SEQUENCE</scope>
    <source>
        <strain evidence="15">Hildebrandi</strain>
    </source>
</reference>
<keyword evidence="9 12" id="KW-0805">Transcription regulation</keyword>
<protein>
    <recommendedName>
        <fullName evidence="12">Bifunctional lysine-specific demethylase and histidyl-hydroxylase</fullName>
        <ecNumber evidence="12">1.14.11.-</ecNumber>
    </recommendedName>
</protein>
<evidence type="ECO:0000256" key="1">
    <source>
        <dbReference type="ARBA" id="ARBA00004123"/>
    </source>
</evidence>
<dbReference type="PANTHER" id="PTHR13096">
    <property type="entry name" value="MINA53 MYC INDUCED NUCLEAR ANTIGEN"/>
    <property type="match status" value="1"/>
</dbReference>
<proteinExistence type="inferred from homology"/>
<comment type="subcellular location">
    <subcellularLocation>
        <location evidence="1 12">Nucleus</location>
    </subcellularLocation>
</comment>
<dbReference type="InterPro" id="IPR049043">
    <property type="entry name" value="WHD_RIOX1"/>
</dbReference>
<gene>
    <name evidence="15" type="ORF">IV203_017334</name>
</gene>
<feature type="compositionally biased region" description="Polar residues" evidence="13">
    <location>
        <begin position="1"/>
        <end position="11"/>
    </location>
</feature>
<dbReference type="InterPro" id="IPR003347">
    <property type="entry name" value="JmjC_dom"/>
</dbReference>
<keyword evidence="10 12" id="KW-0804">Transcription</keyword>
<dbReference type="EMBL" id="JAGRRH010000020">
    <property type="protein sequence ID" value="KAG7348629.1"/>
    <property type="molecule type" value="Genomic_DNA"/>
</dbReference>
<dbReference type="Pfam" id="PF21233">
    <property type="entry name" value="WHD_RIOX1"/>
    <property type="match status" value="1"/>
</dbReference>
<evidence type="ECO:0000256" key="10">
    <source>
        <dbReference type="ARBA" id="ARBA00023163"/>
    </source>
</evidence>
<keyword evidence="3" id="KW-0678">Repressor</keyword>
<evidence type="ECO:0000256" key="6">
    <source>
        <dbReference type="ARBA" id="ARBA00022964"/>
    </source>
</evidence>
<evidence type="ECO:0000256" key="7">
    <source>
        <dbReference type="ARBA" id="ARBA00023002"/>
    </source>
</evidence>
<dbReference type="SMART" id="SM00558">
    <property type="entry name" value="JmjC"/>
    <property type="match status" value="1"/>
</dbReference>
<evidence type="ECO:0000256" key="13">
    <source>
        <dbReference type="SAM" id="MobiDB-lite"/>
    </source>
</evidence>
<evidence type="ECO:0000259" key="14">
    <source>
        <dbReference type="PROSITE" id="PS51184"/>
    </source>
</evidence>
<feature type="region of interest" description="Disordered" evidence="13">
    <location>
        <begin position="1"/>
        <end position="79"/>
    </location>
</feature>
<comment type="caution">
    <text evidence="15">The sequence shown here is derived from an EMBL/GenBank/DDBJ whole genome shotgun (WGS) entry which is preliminary data.</text>
</comment>
<evidence type="ECO:0000256" key="9">
    <source>
        <dbReference type="ARBA" id="ARBA00023015"/>
    </source>
</evidence>
<evidence type="ECO:0000256" key="12">
    <source>
        <dbReference type="RuleBase" id="RU366061"/>
    </source>
</evidence>
<dbReference type="Proteomes" id="UP000693970">
    <property type="component" value="Unassembled WGS sequence"/>
</dbReference>
<dbReference type="GO" id="GO:0032453">
    <property type="term" value="F:histone H3K4 demethylase activity"/>
    <property type="evidence" value="ECO:0007669"/>
    <property type="project" value="TreeGrafter"/>
</dbReference>